<dbReference type="Pfam" id="PF05050">
    <property type="entry name" value="Methyltransf_21"/>
    <property type="match status" value="1"/>
</dbReference>
<dbReference type="PANTHER" id="PTHR34203:SF15">
    <property type="entry name" value="SLL1173 PROTEIN"/>
    <property type="match status" value="1"/>
</dbReference>
<protein>
    <submittedName>
        <fullName evidence="2">Vibrio cholerae RfbT protein</fullName>
    </submittedName>
</protein>
<evidence type="ECO:0000259" key="1">
    <source>
        <dbReference type="Pfam" id="PF05050"/>
    </source>
</evidence>
<dbReference type="SUPFAM" id="SSF53335">
    <property type="entry name" value="S-adenosyl-L-methionine-dependent methyltransferases"/>
    <property type="match status" value="1"/>
</dbReference>
<organism evidence="2 3">
    <name type="scientific">Maioricimonas rarisocia</name>
    <dbReference type="NCBI Taxonomy" id="2528026"/>
    <lineage>
        <taxon>Bacteria</taxon>
        <taxon>Pseudomonadati</taxon>
        <taxon>Planctomycetota</taxon>
        <taxon>Planctomycetia</taxon>
        <taxon>Planctomycetales</taxon>
        <taxon>Planctomycetaceae</taxon>
        <taxon>Maioricimonas</taxon>
    </lineage>
</organism>
<name>A0A517ZC95_9PLAN</name>
<dbReference type="AlphaFoldDB" id="A0A517ZC95"/>
<feature type="domain" description="Methyltransferase FkbM" evidence="1">
    <location>
        <begin position="83"/>
        <end position="250"/>
    </location>
</feature>
<reference evidence="2 3" key="1">
    <citation type="submission" date="2019-02" db="EMBL/GenBank/DDBJ databases">
        <title>Deep-cultivation of Planctomycetes and their phenomic and genomic characterization uncovers novel biology.</title>
        <authorList>
            <person name="Wiegand S."/>
            <person name="Jogler M."/>
            <person name="Boedeker C."/>
            <person name="Pinto D."/>
            <person name="Vollmers J."/>
            <person name="Rivas-Marin E."/>
            <person name="Kohn T."/>
            <person name="Peeters S.H."/>
            <person name="Heuer A."/>
            <person name="Rast P."/>
            <person name="Oberbeckmann S."/>
            <person name="Bunk B."/>
            <person name="Jeske O."/>
            <person name="Meyerdierks A."/>
            <person name="Storesund J.E."/>
            <person name="Kallscheuer N."/>
            <person name="Luecker S."/>
            <person name="Lage O.M."/>
            <person name="Pohl T."/>
            <person name="Merkel B.J."/>
            <person name="Hornburger P."/>
            <person name="Mueller R.-W."/>
            <person name="Bruemmer F."/>
            <person name="Labrenz M."/>
            <person name="Spormann A.M."/>
            <person name="Op den Camp H."/>
            <person name="Overmann J."/>
            <person name="Amann R."/>
            <person name="Jetten M.S.M."/>
            <person name="Mascher T."/>
            <person name="Medema M.H."/>
            <person name="Devos D.P."/>
            <person name="Kaster A.-K."/>
            <person name="Ovreas L."/>
            <person name="Rohde M."/>
            <person name="Galperin M.Y."/>
            <person name="Jogler C."/>
        </authorList>
    </citation>
    <scope>NUCLEOTIDE SEQUENCE [LARGE SCALE GENOMIC DNA]</scope>
    <source>
        <strain evidence="2 3">Mal4</strain>
    </source>
</reference>
<dbReference type="InterPro" id="IPR052514">
    <property type="entry name" value="SAM-dependent_MTase"/>
</dbReference>
<accession>A0A517ZC95</accession>
<evidence type="ECO:0000313" key="3">
    <source>
        <dbReference type="Proteomes" id="UP000320496"/>
    </source>
</evidence>
<dbReference type="Gene3D" id="3.40.50.150">
    <property type="entry name" value="Vaccinia Virus protein VP39"/>
    <property type="match status" value="1"/>
</dbReference>
<dbReference type="EMBL" id="CP036275">
    <property type="protein sequence ID" value="QDU40075.1"/>
    <property type="molecule type" value="Genomic_DNA"/>
</dbReference>
<dbReference type="OrthoDB" id="261740at2"/>
<proteinExistence type="predicted"/>
<keyword evidence="3" id="KW-1185">Reference proteome</keyword>
<dbReference type="InterPro" id="IPR006342">
    <property type="entry name" value="FkbM_mtfrase"/>
</dbReference>
<evidence type="ECO:0000313" key="2">
    <source>
        <dbReference type="EMBL" id="QDU40075.1"/>
    </source>
</evidence>
<dbReference type="PANTHER" id="PTHR34203">
    <property type="entry name" value="METHYLTRANSFERASE, FKBM FAMILY PROTEIN"/>
    <property type="match status" value="1"/>
</dbReference>
<dbReference type="Proteomes" id="UP000320496">
    <property type="component" value="Chromosome"/>
</dbReference>
<sequence length="282" mass="31888">MLHSILRTANRCNPTTRGKHRVISLARRLHAVPGDGVHTVNMGLRMHLRLDQFIDRTVYFFAYEPCLTRTLLRRLHRGATFVDVGANIGYYTLLAARTVGPQGRVFSFEPQPEVYRRLSSNVQLNELTNVKLFNCALADTKQTVTLCVPPQDVGFGHASLKEQGWESADRFEVEAHPLDDLLSDQTERVDVIKADAEGAEAAILRGARHTLTEHRPDLFVELNADAMASFGYKPIELIEYIVDCHEGYRFAQITGHRMREASLQEFRRNPELCSGDLLAYVP</sequence>
<dbReference type="NCBIfam" id="TIGR01444">
    <property type="entry name" value="fkbM_fam"/>
    <property type="match status" value="1"/>
</dbReference>
<dbReference type="InterPro" id="IPR029063">
    <property type="entry name" value="SAM-dependent_MTases_sf"/>
</dbReference>
<dbReference type="KEGG" id="mri:Mal4_44290"/>
<gene>
    <name evidence="2" type="ORF">Mal4_44290</name>
</gene>
<dbReference type="RefSeq" id="WP_145371197.1">
    <property type="nucleotide sequence ID" value="NZ_CP036275.1"/>
</dbReference>